<feature type="region of interest" description="Disordered" evidence="1">
    <location>
        <begin position="26"/>
        <end position="75"/>
    </location>
</feature>
<feature type="compositionally biased region" description="Acidic residues" evidence="1">
    <location>
        <begin position="41"/>
        <end position="63"/>
    </location>
</feature>
<comment type="caution">
    <text evidence="3">The sequence shown here is derived from an EMBL/GenBank/DDBJ whole genome shotgun (WGS) entry which is preliminary data.</text>
</comment>
<accession>A0A6V7RMW9</accession>
<evidence type="ECO:0000313" key="5">
    <source>
        <dbReference type="Proteomes" id="UP000534001"/>
    </source>
</evidence>
<evidence type="ECO:0000313" key="3">
    <source>
        <dbReference type="EMBL" id="CAD2078944.1"/>
    </source>
</evidence>
<evidence type="ECO:0000313" key="4">
    <source>
        <dbReference type="EMBL" id="MBB6422319.1"/>
    </source>
</evidence>
<reference evidence="3 5" key="1">
    <citation type="submission" date="2020-07" db="EMBL/GenBank/DDBJ databases">
        <authorList>
            <person name="Criscuolo A."/>
        </authorList>
    </citation>
    <scope>NUCLEOTIDE SEQUENCE [LARGE SCALE GENOMIC DNA]</scope>
    <source>
        <strain evidence="3">CIP111751</strain>
    </source>
</reference>
<dbReference type="RefSeq" id="WP_184280946.1">
    <property type="nucleotide sequence ID" value="NZ_BMCO01000001.1"/>
</dbReference>
<evidence type="ECO:0000313" key="6">
    <source>
        <dbReference type="Proteomes" id="UP000545588"/>
    </source>
</evidence>
<name>A0A6V7RMW9_9STAP</name>
<sequence length="190" mass="20281">MKKLILLAVLAFAALMLAACSDNAEQDNTGIEEPAESTSAGEEDDDNGLEIDETDEEAVESAETDSGNYQLGDSGEIDGITVTISDAFMTDERNDTSIIDVSGVLVLEVTYENRTEEIFPAGRDITMEASGEHARTYDLESALPADVGPGESITGQMAYGLVSKPENMIAVFEPLMNTDGAKAIFDIEVE</sequence>
<keyword evidence="6" id="KW-1185">Reference proteome</keyword>
<dbReference type="EMBL" id="CAJEWA010000006">
    <property type="protein sequence ID" value="CAD2078944.1"/>
    <property type="molecule type" value="Genomic_DNA"/>
</dbReference>
<protein>
    <recommendedName>
        <fullName evidence="7">Telomeric repeat-binding factor 2</fullName>
    </recommendedName>
</protein>
<dbReference type="AlphaFoldDB" id="A0A6V7RMW9"/>
<keyword evidence="2" id="KW-0732">Signal</keyword>
<evidence type="ECO:0008006" key="7">
    <source>
        <dbReference type="Google" id="ProtNLM"/>
    </source>
</evidence>
<evidence type="ECO:0000256" key="1">
    <source>
        <dbReference type="SAM" id="MobiDB-lite"/>
    </source>
</evidence>
<dbReference type="Proteomes" id="UP000534001">
    <property type="component" value="Unassembled WGS sequence"/>
</dbReference>
<gene>
    <name evidence="4" type="ORF">HNR41_000245</name>
    <name evidence="3" type="ORF">JEOCOQ751_01339</name>
</gene>
<dbReference type="PROSITE" id="PS51257">
    <property type="entry name" value="PROKAR_LIPOPROTEIN"/>
    <property type="match status" value="1"/>
</dbReference>
<feature type="chain" id="PRO_5027816888" description="Telomeric repeat-binding factor 2" evidence="2">
    <location>
        <begin position="25"/>
        <end position="190"/>
    </location>
</feature>
<proteinExistence type="predicted"/>
<feature type="signal peptide" evidence="2">
    <location>
        <begin position="1"/>
        <end position="24"/>
    </location>
</feature>
<reference evidence="4 6" key="2">
    <citation type="submission" date="2020-08" db="EMBL/GenBank/DDBJ databases">
        <title>Genomic Encyclopedia of Type Strains, Phase IV (KMG-IV): sequencing the most valuable type-strain genomes for metagenomic binning, comparative biology and taxonomic classification.</title>
        <authorList>
            <person name="Goeker M."/>
        </authorList>
    </citation>
    <scope>NUCLEOTIDE SEQUENCE [LARGE SCALE GENOMIC DNA]</scope>
    <source>
        <strain evidence="4 6">DSM 22419</strain>
    </source>
</reference>
<dbReference type="EMBL" id="JACHFF010000001">
    <property type="protein sequence ID" value="MBB6422319.1"/>
    <property type="molecule type" value="Genomic_DNA"/>
</dbReference>
<dbReference type="Proteomes" id="UP000545588">
    <property type="component" value="Unassembled WGS sequence"/>
</dbReference>
<organism evidence="3 5">
    <name type="scientific">Jeotgalicoccus coquinae</name>
    <dbReference type="NCBI Taxonomy" id="709509"/>
    <lineage>
        <taxon>Bacteria</taxon>
        <taxon>Bacillati</taxon>
        <taxon>Bacillota</taxon>
        <taxon>Bacilli</taxon>
        <taxon>Bacillales</taxon>
        <taxon>Staphylococcaceae</taxon>
        <taxon>Jeotgalicoccus</taxon>
    </lineage>
</organism>
<evidence type="ECO:0000256" key="2">
    <source>
        <dbReference type="SAM" id="SignalP"/>
    </source>
</evidence>